<keyword evidence="1" id="KW-0472">Membrane</keyword>
<dbReference type="EMBL" id="FUZI01000001">
    <property type="protein sequence ID" value="SKC30952.1"/>
    <property type="molecule type" value="Genomic_DNA"/>
</dbReference>
<feature type="transmembrane region" description="Helical" evidence="1">
    <location>
        <begin position="151"/>
        <end position="168"/>
    </location>
</feature>
<keyword evidence="1" id="KW-1133">Transmembrane helix</keyword>
<evidence type="ECO:0000313" key="3">
    <source>
        <dbReference type="Proteomes" id="UP000189966"/>
    </source>
</evidence>
<evidence type="ECO:0000313" key="2">
    <source>
        <dbReference type="EMBL" id="SKC30952.1"/>
    </source>
</evidence>
<dbReference type="AlphaFoldDB" id="A0A1T5HW51"/>
<feature type="transmembrane region" description="Helical" evidence="1">
    <location>
        <begin position="108"/>
        <end position="139"/>
    </location>
</feature>
<feature type="transmembrane region" description="Helical" evidence="1">
    <location>
        <begin position="83"/>
        <end position="102"/>
    </location>
</feature>
<feature type="transmembrane region" description="Helical" evidence="1">
    <location>
        <begin position="5"/>
        <end position="24"/>
    </location>
</feature>
<feature type="transmembrane region" description="Helical" evidence="1">
    <location>
        <begin position="290"/>
        <end position="309"/>
    </location>
</feature>
<evidence type="ECO:0000256" key="1">
    <source>
        <dbReference type="SAM" id="Phobius"/>
    </source>
</evidence>
<accession>A0A1T5HW51</accession>
<sequence length="319" mass="36238">MVFKYLTIIFISINVVCYCIIKNIDLFDFLRSFIVVSAILASFCIGEYFSPYIKHMISTYFISTDNIIYSETFRVKGFVSGGGAKLSFCLALAVMFSHALYVEKKNNLLILLSLIISVGALLVGRTGMVLTFISWFALLAITIGKPTIKSVSILTLVIVIILVGINNLDFSSDELKMVHQYSFELLYNYQETGKFSSKSTDAISNMYIMPNWNVILFGNGTFSYDGIINVIDVGYYKQLFSTGIIGFFLFYFSIGWGQYVSYKYICLNVNKVFCFIIFVSFWVVEAKEPIFLHGYSSRVLLMVFLFSVLDGRIINNEKK</sequence>
<feature type="transmembrane region" description="Helical" evidence="1">
    <location>
        <begin position="264"/>
        <end position="284"/>
    </location>
</feature>
<organism evidence="2 3">
    <name type="scientific">Photobacterium piscicola</name>
    <dbReference type="NCBI Taxonomy" id="1378299"/>
    <lineage>
        <taxon>Bacteria</taxon>
        <taxon>Pseudomonadati</taxon>
        <taxon>Pseudomonadota</taxon>
        <taxon>Gammaproteobacteria</taxon>
        <taxon>Vibrionales</taxon>
        <taxon>Vibrionaceae</taxon>
        <taxon>Photobacterium</taxon>
    </lineage>
</organism>
<reference evidence="2 3" key="1">
    <citation type="submission" date="2017-02" db="EMBL/GenBank/DDBJ databases">
        <authorList>
            <person name="Peterson S.W."/>
        </authorList>
    </citation>
    <scope>NUCLEOTIDE SEQUENCE [LARGE SCALE GENOMIC DNA]</scope>
    <source>
        <strain evidence="3">type strain: NCCB 100098</strain>
    </source>
</reference>
<feature type="transmembrane region" description="Helical" evidence="1">
    <location>
        <begin position="239"/>
        <end position="257"/>
    </location>
</feature>
<evidence type="ECO:0008006" key="4">
    <source>
        <dbReference type="Google" id="ProtNLM"/>
    </source>
</evidence>
<feature type="transmembrane region" description="Helical" evidence="1">
    <location>
        <begin position="30"/>
        <end position="49"/>
    </location>
</feature>
<proteinExistence type="predicted"/>
<dbReference type="Proteomes" id="UP000189966">
    <property type="component" value="Unassembled WGS sequence"/>
</dbReference>
<keyword evidence="1" id="KW-0812">Transmembrane</keyword>
<protein>
    <recommendedName>
        <fullName evidence="4">O-Antigen ligase</fullName>
    </recommendedName>
</protein>
<name>A0A1T5HW51_9GAMM</name>
<gene>
    <name evidence="2" type="ORF">CZ809_00429</name>
</gene>